<dbReference type="Proteomes" id="UP001589750">
    <property type="component" value="Unassembled WGS sequence"/>
</dbReference>
<comment type="similarity">
    <text evidence="1">Belongs to the SMC family. SbcC subfamily.</text>
</comment>
<evidence type="ECO:0000313" key="6">
    <source>
        <dbReference type="Proteomes" id="UP001589750"/>
    </source>
</evidence>
<name>A0ABV5KD42_9ACTN</name>
<feature type="non-terminal residue" evidence="5">
    <location>
        <position position="299"/>
    </location>
</feature>
<evidence type="ECO:0000256" key="3">
    <source>
        <dbReference type="ARBA" id="ARBA00013368"/>
    </source>
</evidence>
<dbReference type="InterPro" id="IPR027417">
    <property type="entry name" value="P-loop_NTPase"/>
</dbReference>
<dbReference type="Pfam" id="PF13476">
    <property type="entry name" value="AAA_23"/>
    <property type="match status" value="1"/>
</dbReference>
<organism evidence="5 6">
    <name type="scientific">Nocardioides plantarum</name>
    <dbReference type="NCBI Taxonomy" id="29299"/>
    <lineage>
        <taxon>Bacteria</taxon>
        <taxon>Bacillati</taxon>
        <taxon>Actinomycetota</taxon>
        <taxon>Actinomycetes</taxon>
        <taxon>Propionibacteriales</taxon>
        <taxon>Nocardioidaceae</taxon>
        <taxon>Nocardioides</taxon>
    </lineage>
</organism>
<protein>
    <recommendedName>
        <fullName evidence="3">Nuclease SbcCD subunit C</fullName>
    </recommendedName>
</protein>
<proteinExistence type="inferred from homology"/>
<comment type="caution">
    <text evidence="5">The sequence shown here is derived from an EMBL/GenBank/DDBJ whole genome shotgun (WGS) entry which is preliminary data.</text>
</comment>
<dbReference type="SUPFAM" id="SSF52540">
    <property type="entry name" value="P-loop containing nucleoside triphosphate hydrolases"/>
    <property type="match status" value="1"/>
</dbReference>
<gene>
    <name evidence="5" type="ORF">ACFFRI_16460</name>
</gene>
<dbReference type="InterPro" id="IPR038729">
    <property type="entry name" value="Rad50/SbcC_AAA"/>
</dbReference>
<sequence>MRLHTLTAEAFGPFATAATVDFDELSDAGLFLLSGATGAGKTSVLDAVCFALYGDVPGDRSAAKRLRCDQAAPGAVPRVQLEATLSGRRFRFVRSPAWDRPKKRGSGTTTEPAKVTVSELVDGAWQPLSSRLDEAGDLVGRVVGLTMNQFTQVAMLPQGRFQAFLRARSDERHKLLQQLFRTGRFEAVERWLVERRQRLSRDDARHHERVADVVSRATEAAAVALPDGIDLHALQLAADDGVLRSWLEQTQAASVRARSAADATLLEVTAREGAALTALEQTRSEAARRRRLDTARHEL</sequence>
<dbReference type="PANTHER" id="PTHR32114:SF2">
    <property type="entry name" value="ABC TRANSPORTER ABCH.3"/>
    <property type="match status" value="1"/>
</dbReference>
<accession>A0ABV5KD42</accession>
<dbReference type="EMBL" id="JBHMDG010000024">
    <property type="protein sequence ID" value="MFB9314652.1"/>
    <property type="molecule type" value="Genomic_DNA"/>
</dbReference>
<dbReference type="PANTHER" id="PTHR32114">
    <property type="entry name" value="ABC TRANSPORTER ABCH.3"/>
    <property type="match status" value="1"/>
</dbReference>
<evidence type="ECO:0000259" key="4">
    <source>
        <dbReference type="Pfam" id="PF13476"/>
    </source>
</evidence>
<feature type="domain" description="Rad50/SbcC-type AAA" evidence="4">
    <location>
        <begin position="6"/>
        <end position="181"/>
    </location>
</feature>
<keyword evidence="6" id="KW-1185">Reference proteome</keyword>
<evidence type="ECO:0000313" key="5">
    <source>
        <dbReference type="EMBL" id="MFB9314652.1"/>
    </source>
</evidence>
<reference evidence="5 6" key="1">
    <citation type="submission" date="2024-09" db="EMBL/GenBank/DDBJ databases">
        <authorList>
            <person name="Sun Q."/>
            <person name="Mori K."/>
        </authorList>
    </citation>
    <scope>NUCLEOTIDE SEQUENCE [LARGE SCALE GENOMIC DNA]</scope>
    <source>
        <strain evidence="5 6">JCM 9626</strain>
    </source>
</reference>
<evidence type="ECO:0000256" key="1">
    <source>
        <dbReference type="ARBA" id="ARBA00006930"/>
    </source>
</evidence>
<comment type="subunit">
    <text evidence="2">Heterodimer of SbcC and SbcD.</text>
</comment>
<dbReference type="RefSeq" id="WP_379142149.1">
    <property type="nucleotide sequence ID" value="NZ_JBHMDG010000024.1"/>
</dbReference>
<dbReference type="Gene3D" id="3.40.50.300">
    <property type="entry name" value="P-loop containing nucleotide triphosphate hydrolases"/>
    <property type="match status" value="1"/>
</dbReference>
<evidence type="ECO:0000256" key="2">
    <source>
        <dbReference type="ARBA" id="ARBA00011322"/>
    </source>
</evidence>